<dbReference type="CDD" id="cd00180">
    <property type="entry name" value="PKc"/>
    <property type="match status" value="1"/>
</dbReference>
<dbReference type="InterPro" id="IPR000719">
    <property type="entry name" value="Prot_kinase_dom"/>
</dbReference>
<evidence type="ECO:0000256" key="3">
    <source>
        <dbReference type="ARBA" id="ARBA00022777"/>
    </source>
</evidence>
<dbReference type="PROSITE" id="PS00108">
    <property type="entry name" value="PROTEIN_KINASE_ST"/>
    <property type="match status" value="1"/>
</dbReference>
<feature type="domain" description="Protein kinase" evidence="6">
    <location>
        <begin position="449"/>
        <end position="733"/>
    </location>
</feature>
<dbReference type="GO" id="GO:0005634">
    <property type="term" value="C:nucleus"/>
    <property type="evidence" value="ECO:0007669"/>
    <property type="project" value="TreeGrafter"/>
</dbReference>
<gene>
    <name evidence="7" type="ORF">ST47_g2280</name>
</gene>
<dbReference type="SMART" id="SM00220">
    <property type="entry name" value="S_TKc"/>
    <property type="match status" value="1"/>
</dbReference>
<evidence type="ECO:0000256" key="4">
    <source>
        <dbReference type="ARBA" id="ARBA00022840"/>
    </source>
</evidence>
<dbReference type="PANTHER" id="PTHR11042:SF190">
    <property type="entry name" value="MITOSIS INHIBITOR PROTEIN KINASE MIK1"/>
    <property type="match status" value="1"/>
</dbReference>
<organism evidence="7 8">
    <name type="scientific">Didymella rabiei</name>
    <name type="common">Chickpea ascochyta blight fungus</name>
    <name type="synonym">Mycosphaerella rabiei</name>
    <dbReference type="NCBI Taxonomy" id="5454"/>
    <lineage>
        <taxon>Eukaryota</taxon>
        <taxon>Fungi</taxon>
        <taxon>Dikarya</taxon>
        <taxon>Ascomycota</taxon>
        <taxon>Pezizomycotina</taxon>
        <taxon>Dothideomycetes</taxon>
        <taxon>Pleosporomycetidae</taxon>
        <taxon>Pleosporales</taxon>
        <taxon>Pleosporineae</taxon>
        <taxon>Didymellaceae</taxon>
        <taxon>Ascochyta</taxon>
    </lineage>
</organism>
<dbReference type="Gene3D" id="3.30.200.20">
    <property type="entry name" value="Phosphorylase Kinase, domain 1"/>
    <property type="match status" value="1"/>
</dbReference>
<dbReference type="GO" id="GO:0005524">
    <property type="term" value="F:ATP binding"/>
    <property type="evidence" value="ECO:0007669"/>
    <property type="project" value="UniProtKB-KW"/>
</dbReference>
<dbReference type="SUPFAM" id="SSF56112">
    <property type="entry name" value="Protein kinase-like (PK-like)"/>
    <property type="match status" value="1"/>
</dbReference>
<keyword evidence="3" id="KW-0418">Kinase</keyword>
<reference evidence="7 8" key="1">
    <citation type="journal article" date="2016" name="Sci. Rep.">
        <title>Draft genome sequencing and secretome analysis of fungal phytopathogen Ascochyta rabiei provides insight into the necrotrophic effector repertoire.</title>
        <authorList>
            <person name="Verma S."/>
            <person name="Gazara R.K."/>
            <person name="Nizam S."/>
            <person name="Parween S."/>
            <person name="Chattopadhyay D."/>
            <person name="Verma P.K."/>
        </authorList>
    </citation>
    <scope>NUCLEOTIDE SEQUENCE [LARGE SCALE GENOMIC DNA]</scope>
    <source>
        <strain evidence="7 8">ArDII</strain>
    </source>
</reference>
<comment type="similarity">
    <text evidence="5">Belongs to the protein kinase superfamily. Ser/Thr protein kinase family. GCN2 subfamily.</text>
</comment>
<keyword evidence="4" id="KW-0067">ATP-binding</keyword>
<name>A0A163JPT8_DIDRA</name>
<dbReference type="STRING" id="5454.A0A163JPT8"/>
<keyword evidence="1" id="KW-0808">Transferase</keyword>
<dbReference type="InterPro" id="IPR008271">
    <property type="entry name" value="Ser/Thr_kinase_AS"/>
</dbReference>
<comment type="caution">
    <text evidence="7">The sequence shown here is derived from an EMBL/GenBank/DDBJ whole genome shotgun (WGS) entry which is preliminary data.</text>
</comment>
<dbReference type="Pfam" id="PF00069">
    <property type="entry name" value="Pkinase"/>
    <property type="match status" value="1"/>
</dbReference>
<evidence type="ECO:0000313" key="7">
    <source>
        <dbReference type="EMBL" id="KZM26500.1"/>
    </source>
</evidence>
<evidence type="ECO:0000313" key="8">
    <source>
        <dbReference type="Proteomes" id="UP000076837"/>
    </source>
</evidence>
<evidence type="ECO:0000256" key="5">
    <source>
        <dbReference type="ARBA" id="ARBA00037982"/>
    </source>
</evidence>
<dbReference type="GO" id="GO:0110031">
    <property type="term" value="P:negative regulation of G2/MI transition of meiotic cell cycle"/>
    <property type="evidence" value="ECO:0007669"/>
    <property type="project" value="TreeGrafter"/>
</dbReference>
<dbReference type="AlphaFoldDB" id="A0A163JPT8"/>
<evidence type="ECO:0000256" key="1">
    <source>
        <dbReference type="ARBA" id="ARBA00022679"/>
    </source>
</evidence>
<keyword evidence="2" id="KW-0547">Nucleotide-binding</keyword>
<dbReference type="GO" id="GO:0004713">
    <property type="term" value="F:protein tyrosine kinase activity"/>
    <property type="evidence" value="ECO:0007669"/>
    <property type="project" value="TreeGrafter"/>
</dbReference>
<accession>A0A163JPT8</accession>
<protein>
    <recommendedName>
        <fullName evidence="6">Protein kinase domain-containing protein</fullName>
    </recommendedName>
</protein>
<dbReference type="PROSITE" id="PS50011">
    <property type="entry name" value="PROTEIN_KINASE_DOM"/>
    <property type="match status" value="1"/>
</dbReference>
<keyword evidence="8" id="KW-1185">Reference proteome</keyword>
<dbReference type="InterPro" id="IPR011009">
    <property type="entry name" value="Kinase-like_dom_sf"/>
</dbReference>
<dbReference type="GO" id="GO:0005737">
    <property type="term" value="C:cytoplasm"/>
    <property type="evidence" value="ECO:0007669"/>
    <property type="project" value="TreeGrafter"/>
</dbReference>
<dbReference type="Gene3D" id="1.10.510.10">
    <property type="entry name" value="Transferase(Phosphotransferase) domain 1"/>
    <property type="match status" value="1"/>
</dbReference>
<evidence type="ECO:0000256" key="2">
    <source>
        <dbReference type="ARBA" id="ARBA00022741"/>
    </source>
</evidence>
<dbReference type="EMBL" id="JYNV01000103">
    <property type="protein sequence ID" value="KZM26500.1"/>
    <property type="molecule type" value="Genomic_DNA"/>
</dbReference>
<proteinExistence type="inferred from homology"/>
<sequence>MTGSTSEECRSCIANLRLTSAVTGHQEIQNHSTIEKALERDLAERLSLWAGSIGAFHPPRSSLSLEARLDDAPDVLDYMLQLLAELNEIIVEFSSLISAERQKTDSPPDEDSSGSSEVQELFKEMEDSIKRLFKASDLIRRVAPTSVFSRALSRTRYQFNGQFDIAHVGEKYPKLAAASSIWLRERLGRAITQRMHYLSYVQDHHRRLEGDSVVEKNRPSTFLTKATTLRPGVLNPHMLTAEDPEEDSMSYTTVTRSTDGGIESPVSFRILELANLSSMNVNGGVMSSRTFALTSAHFLIAKLHISKTMNDWFLHEMQTYRGEHPVVASNTDEISLLKIARQPMLQVPAQDYPCCSEWETRLRDRAIPAISFDTTHDSVCVQSQLFKRHLALFAAPVSSVYAGDGDSNTAAQQKSDPRSDNDNTYEDGHWFASLDIEQAIFGLVNQAPFTVIRSFSQGPWIVVEKVISTIDSRVYTVKRTRSVNKQDESSFQSVQAEIDVLKRIIHDHVISYLGGFSDRSQKGYDIHCILFFDAETNLWDYLEDTPTSKFRELRTFFGCLATGLGYLHTQKIRHSDIKLMNILVNHGHILISGFGMALDFPARTMITGTTTGANNFARSYTAPEVIRHQFVNTKSDMWALGKTILEIIAVLKGRTFEDFNSSSYEYKHNMLDQYLRALPNYLEQLQEMGLATDNAPLKRIRTMLSEDPEMRSDASSLAALITCVDEGQFNSFCGVCCLSSPEMPSD</sequence>
<dbReference type="PANTHER" id="PTHR11042">
    <property type="entry name" value="EUKARYOTIC TRANSLATION INITIATION FACTOR 2-ALPHA KINASE EIF2-ALPHA KINASE -RELATED"/>
    <property type="match status" value="1"/>
</dbReference>
<dbReference type="Proteomes" id="UP000076837">
    <property type="component" value="Unassembled WGS sequence"/>
</dbReference>
<dbReference type="InterPro" id="IPR050339">
    <property type="entry name" value="CC_SR_Kinase"/>
</dbReference>
<evidence type="ECO:0000259" key="6">
    <source>
        <dbReference type="PROSITE" id="PS50011"/>
    </source>
</evidence>